<dbReference type="InterPro" id="IPR036259">
    <property type="entry name" value="MFS_trans_sf"/>
</dbReference>
<feature type="transmembrane region" description="Helical" evidence="1">
    <location>
        <begin position="45"/>
        <end position="66"/>
    </location>
</feature>
<name>A0A381PGM9_9ZZZZ</name>
<gene>
    <name evidence="3" type="ORF">METZ01_LOCUS18658</name>
</gene>
<sequence>MNKNPEIAAIGFASVGHTLCHLLTLLFPTVLLVLEVEMDLSFKELAALAVPAAFLFGAGALPAGWLGDRWCKTRLLEIYFYGTGSFTILTGFAETPMMLAFGLSGIGLFASIYHPVGMSWLVSRTSKTGTALGFNGLFGSLGFVLAPLVAGSLTGLWSWRFAFIVPGIVCLFVGILFSIALRIFLDDVQKPVQKAAYESSSAKKIWMTFGLMGTALLLTGMFHQIVQFSLPKDFDLRVLFTSGSLLGTGSMVALVYAAGAMGQLLCGRLADRYSERQLYLSLFLFTVPSVALASQLTEIPLVLSMMLVVFLSTGALPVENTLLVRYAPSHRHGLVFGSKFLLGFGFSASGIYLSGWIYELSGSFIWLYGLLVLLALAVAVIAFLLPGQRVLQPA</sequence>
<protein>
    <recommendedName>
        <fullName evidence="2">Major facilitator superfamily (MFS) profile domain-containing protein</fullName>
    </recommendedName>
</protein>
<reference evidence="3" key="1">
    <citation type="submission" date="2018-05" db="EMBL/GenBank/DDBJ databases">
        <authorList>
            <person name="Lanie J.A."/>
            <person name="Ng W.-L."/>
            <person name="Kazmierczak K.M."/>
            <person name="Andrzejewski T.M."/>
            <person name="Davidsen T.M."/>
            <person name="Wayne K.J."/>
            <person name="Tettelin H."/>
            <person name="Glass J.I."/>
            <person name="Rusch D."/>
            <person name="Podicherti R."/>
            <person name="Tsui H.-C.T."/>
            <person name="Winkler M.E."/>
        </authorList>
    </citation>
    <scope>NUCLEOTIDE SEQUENCE</scope>
</reference>
<dbReference type="SUPFAM" id="SSF103473">
    <property type="entry name" value="MFS general substrate transporter"/>
    <property type="match status" value="1"/>
</dbReference>
<feature type="transmembrane region" description="Helical" evidence="1">
    <location>
        <begin position="302"/>
        <end position="324"/>
    </location>
</feature>
<dbReference type="InterPro" id="IPR011701">
    <property type="entry name" value="MFS"/>
</dbReference>
<feature type="transmembrane region" description="Helical" evidence="1">
    <location>
        <begin position="163"/>
        <end position="185"/>
    </location>
</feature>
<feature type="transmembrane region" description="Helical" evidence="1">
    <location>
        <begin position="205"/>
        <end position="225"/>
    </location>
</feature>
<dbReference type="EMBL" id="UINC01000968">
    <property type="protein sequence ID" value="SUZ65804.1"/>
    <property type="molecule type" value="Genomic_DNA"/>
</dbReference>
<keyword evidence="1" id="KW-1133">Transmembrane helix</keyword>
<dbReference type="Pfam" id="PF07690">
    <property type="entry name" value="MFS_1"/>
    <property type="match status" value="1"/>
</dbReference>
<proteinExistence type="predicted"/>
<feature type="transmembrane region" description="Helical" evidence="1">
    <location>
        <begin position="78"/>
        <end position="93"/>
    </location>
</feature>
<dbReference type="Gene3D" id="1.20.1250.20">
    <property type="entry name" value="MFS general substrate transporter like domains"/>
    <property type="match status" value="2"/>
</dbReference>
<dbReference type="AlphaFoldDB" id="A0A381PGM9"/>
<evidence type="ECO:0000313" key="3">
    <source>
        <dbReference type="EMBL" id="SUZ65804.1"/>
    </source>
</evidence>
<feature type="transmembrane region" description="Helical" evidence="1">
    <location>
        <begin position="278"/>
        <end position="296"/>
    </location>
</feature>
<feature type="transmembrane region" description="Helical" evidence="1">
    <location>
        <begin position="7"/>
        <end position="33"/>
    </location>
</feature>
<dbReference type="InterPro" id="IPR020846">
    <property type="entry name" value="MFS_dom"/>
</dbReference>
<dbReference type="GO" id="GO:0022857">
    <property type="term" value="F:transmembrane transporter activity"/>
    <property type="evidence" value="ECO:0007669"/>
    <property type="project" value="InterPro"/>
</dbReference>
<dbReference type="GO" id="GO:0005886">
    <property type="term" value="C:plasma membrane"/>
    <property type="evidence" value="ECO:0007669"/>
    <property type="project" value="TreeGrafter"/>
</dbReference>
<keyword evidence="1" id="KW-0812">Transmembrane</keyword>
<feature type="transmembrane region" description="Helical" evidence="1">
    <location>
        <begin position="245"/>
        <end position="266"/>
    </location>
</feature>
<dbReference type="PANTHER" id="PTHR43129:SF1">
    <property type="entry name" value="FOSMIDOMYCIN RESISTANCE PROTEIN"/>
    <property type="match status" value="1"/>
</dbReference>
<feature type="transmembrane region" description="Helical" evidence="1">
    <location>
        <begin position="336"/>
        <end position="358"/>
    </location>
</feature>
<feature type="transmembrane region" description="Helical" evidence="1">
    <location>
        <begin position="99"/>
        <end position="122"/>
    </location>
</feature>
<dbReference type="PROSITE" id="PS50850">
    <property type="entry name" value="MFS"/>
    <property type="match status" value="1"/>
</dbReference>
<evidence type="ECO:0000256" key="1">
    <source>
        <dbReference type="SAM" id="Phobius"/>
    </source>
</evidence>
<keyword evidence="1" id="KW-0472">Membrane</keyword>
<feature type="transmembrane region" description="Helical" evidence="1">
    <location>
        <begin position="134"/>
        <end position="157"/>
    </location>
</feature>
<evidence type="ECO:0000259" key="2">
    <source>
        <dbReference type="PROSITE" id="PS50850"/>
    </source>
</evidence>
<feature type="transmembrane region" description="Helical" evidence="1">
    <location>
        <begin position="364"/>
        <end position="385"/>
    </location>
</feature>
<feature type="domain" description="Major facilitator superfamily (MFS) profile" evidence="2">
    <location>
        <begin position="9"/>
        <end position="389"/>
    </location>
</feature>
<organism evidence="3">
    <name type="scientific">marine metagenome</name>
    <dbReference type="NCBI Taxonomy" id="408172"/>
    <lineage>
        <taxon>unclassified sequences</taxon>
        <taxon>metagenomes</taxon>
        <taxon>ecological metagenomes</taxon>
    </lineage>
</organism>
<accession>A0A381PGM9</accession>
<dbReference type="PANTHER" id="PTHR43129">
    <property type="entry name" value="FOSMIDOMYCIN RESISTANCE PROTEIN"/>
    <property type="match status" value="1"/>
</dbReference>